<dbReference type="InterPro" id="IPR052037">
    <property type="entry name" value="LPS_export_LptA"/>
</dbReference>
<gene>
    <name evidence="4" type="ORF">FPY71_16810</name>
</gene>
<dbReference type="PANTHER" id="PTHR36504:SF1">
    <property type="entry name" value="LIPOPOLYSACCHARIDE EXPORT SYSTEM PROTEIN LPTA"/>
    <property type="match status" value="1"/>
</dbReference>
<dbReference type="RefSeq" id="WP_149301493.1">
    <property type="nucleotide sequence ID" value="NZ_VTWH01000005.1"/>
</dbReference>
<evidence type="ECO:0000313" key="4">
    <source>
        <dbReference type="EMBL" id="KAA0968544.1"/>
    </source>
</evidence>
<dbReference type="Gene3D" id="2.60.450.10">
    <property type="entry name" value="Lipopolysaccharide (LPS) transport protein A like domain"/>
    <property type="match status" value="1"/>
</dbReference>
<dbReference type="Pfam" id="PF03968">
    <property type="entry name" value="LptD_N"/>
    <property type="match status" value="1"/>
</dbReference>
<accession>A0A5B0DP57</accession>
<evidence type="ECO:0000313" key="5">
    <source>
        <dbReference type="Proteomes" id="UP000324738"/>
    </source>
</evidence>
<feature type="domain" description="Organic solvent tolerance-like N-terminal" evidence="3">
    <location>
        <begin position="43"/>
        <end position="163"/>
    </location>
</feature>
<feature type="signal peptide" evidence="2">
    <location>
        <begin position="1"/>
        <end position="22"/>
    </location>
</feature>
<dbReference type="GO" id="GO:0015920">
    <property type="term" value="P:lipopolysaccharide transport"/>
    <property type="evidence" value="ECO:0007669"/>
    <property type="project" value="TreeGrafter"/>
</dbReference>
<sequence length="196" mass="20634">MNRFVKLMVALAVMALPSAVYAQQGGFGENFGGLQVQGDQPITIESNQLDVDDANSIATFSGDVEVVQGETMMRAAKLIVHYVRKAQDGAQAVATSNMPGNSSDIDRLEAEGDVYVKSTDQVATANRADFDMKTQIVVMSGDVVLTQGPNVATGCRLTIHMETSVAQLQSRDCGGAAAPAGGRVRMLLSPNSQPNG</sequence>
<dbReference type="PANTHER" id="PTHR36504">
    <property type="entry name" value="LIPOPOLYSACCHARIDE EXPORT SYSTEM PROTEIN LPTA"/>
    <property type="match status" value="1"/>
</dbReference>
<proteinExistence type="predicted"/>
<dbReference type="GO" id="GO:0017089">
    <property type="term" value="F:glycolipid transfer activity"/>
    <property type="evidence" value="ECO:0007669"/>
    <property type="project" value="TreeGrafter"/>
</dbReference>
<dbReference type="AlphaFoldDB" id="A0A5B0DP57"/>
<dbReference type="OrthoDB" id="9811926at2"/>
<dbReference type="GO" id="GO:0030288">
    <property type="term" value="C:outer membrane-bounded periplasmic space"/>
    <property type="evidence" value="ECO:0007669"/>
    <property type="project" value="TreeGrafter"/>
</dbReference>
<dbReference type="InterPro" id="IPR005653">
    <property type="entry name" value="OstA-like_N"/>
</dbReference>
<comment type="caution">
    <text evidence="4">The sequence shown here is derived from an EMBL/GenBank/DDBJ whole genome shotgun (WGS) entry which is preliminary data.</text>
</comment>
<name>A0A5B0DP57_9HYPH</name>
<dbReference type="GO" id="GO:0009279">
    <property type="term" value="C:cell outer membrane"/>
    <property type="evidence" value="ECO:0007669"/>
    <property type="project" value="TreeGrafter"/>
</dbReference>
<feature type="chain" id="PRO_5022809998" evidence="2">
    <location>
        <begin position="23"/>
        <end position="196"/>
    </location>
</feature>
<keyword evidence="5" id="KW-1185">Reference proteome</keyword>
<keyword evidence="1 2" id="KW-0732">Signal</keyword>
<protein>
    <submittedName>
        <fullName evidence="4">OstA family protein</fullName>
    </submittedName>
</protein>
<dbReference type="EMBL" id="VTWH01000005">
    <property type="protein sequence ID" value="KAA0968544.1"/>
    <property type="molecule type" value="Genomic_DNA"/>
</dbReference>
<evidence type="ECO:0000259" key="3">
    <source>
        <dbReference type="Pfam" id="PF03968"/>
    </source>
</evidence>
<reference evidence="4 5" key="1">
    <citation type="submission" date="2019-08" db="EMBL/GenBank/DDBJ databases">
        <title>Aureimonas fodiniaquatilis sp. nov., isolated from a coal mine wastewater.</title>
        <authorList>
            <person name="Kim W."/>
        </authorList>
    </citation>
    <scope>NUCLEOTIDE SEQUENCE [LARGE SCALE GENOMIC DNA]</scope>
    <source>
        <strain evidence="4 5">CAU 1482</strain>
    </source>
</reference>
<evidence type="ECO:0000256" key="1">
    <source>
        <dbReference type="ARBA" id="ARBA00022729"/>
    </source>
</evidence>
<dbReference type="Proteomes" id="UP000324738">
    <property type="component" value="Unassembled WGS sequence"/>
</dbReference>
<organism evidence="4 5">
    <name type="scientific">Aureimonas fodinaquatilis</name>
    <dbReference type="NCBI Taxonomy" id="2565783"/>
    <lineage>
        <taxon>Bacteria</taxon>
        <taxon>Pseudomonadati</taxon>
        <taxon>Pseudomonadota</taxon>
        <taxon>Alphaproteobacteria</taxon>
        <taxon>Hyphomicrobiales</taxon>
        <taxon>Aurantimonadaceae</taxon>
        <taxon>Aureimonas</taxon>
    </lineage>
</organism>
<evidence type="ECO:0000256" key="2">
    <source>
        <dbReference type="SAM" id="SignalP"/>
    </source>
</evidence>